<evidence type="ECO:0000313" key="2">
    <source>
        <dbReference type="EMBL" id="MBD8507686.1"/>
    </source>
</evidence>
<dbReference type="InterPro" id="IPR057326">
    <property type="entry name" value="KR_dom"/>
</dbReference>
<dbReference type="InterPro" id="IPR052992">
    <property type="entry name" value="SDR_member_12"/>
</dbReference>
<dbReference type="PANTHER" id="PTHR44656">
    <property type="entry name" value="DEHYDROGENASE/REDUCTASE SDR FAMILY MEMBER 12"/>
    <property type="match status" value="1"/>
</dbReference>
<dbReference type="InterPro" id="IPR036291">
    <property type="entry name" value="NAD(P)-bd_dom_sf"/>
</dbReference>
<proteinExistence type="predicted"/>
<dbReference type="Gene3D" id="3.40.50.720">
    <property type="entry name" value="NAD(P)-binding Rossmann-like Domain"/>
    <property type="match status" value="1"/>
</dbReference>
<dbReference type="SUPFAM" id="SSF51735">
    <property type="entry name" value="NAD(P)-binding Rossmann-fold domains"/>
    <property type="match status" value="1"/>
</dbReference>
<accession>A0A927JE91</accession>
<gene>
    <name evidence="2" type="ORF">HT102_14455</name>
</gene>
<dbReference type="AlphaFoldDB" id="A0A927JE91"/>
<dbReference type="PANTHER" id="PTHR44656:SF7">
    <property type="entry name" value="DEHYDROGENASE_REDUCTASE SDR FAMILY MEMBER 12"/>
    <property type="match status" value="1"/>
</dbReference>
<dbReference type="InterPro" id="IPR002347">
    <property type="entry name" value="SDR_fam"/>
</dbReference>
<dbReference type="Proteomes" id="UP000642993">
    <property type="component" value="Unassembled WGS sequence"/>
</dbReference>
<protein>
    <submittedName>
        <fullName evidence="2">SDR family NAD(P)-dependent oxidoreductase</fullName>
    </submittedName>
</protein>
<feature type="domain" description="Ketoreductase" evidence="1">
    <location>
        <begin position="44"/>
        <end position="231"/>
    </location>
</feature>
<organism evidence="2 3">
    <name type="scientific">Lolliginicoccus lacisalsi</name>
    <dbReference type="NCBI Taxonomy" id="2742202"/>
    <lineage>
        <taxon>Bacteria</taxon>
        <taxon>Bacillati</taxon>
        <taxon>Actinomycetota</taxon>
        <taxon>Actinomycetes</taxon>
        <taxon>Mycobacteriales</taxon>
        <taxon>Hoyosellaceae</taxon>
        <taxon>Lolliginicoccus</taxon>
    </lineage>
</organism>
<evidence type="ECO:0000313" key="3">
    <source>
        <dbReference type="Proteomes" id="UP000642993"/>
    </source>
</evidence>
<dbReference type="SMART" id="SM00822">
    <property type="entry name" value="PKS_KR"/>
    <property type="match status" value="1"/>
</dbReference>
<keyword evidence="3" id="KW-1185">Reference proteome</keyword>
<comment type="caution">
    <text evidence="2">The sequence shown here is derived from an EMBL/GenBank/DDBJ whole genome shotgun (WGS) entry which is preliminary data.</text>
</comment>
<dbReference type="EMBL" id="JACYWE010000009">
    <property type="protein sequence ID" value="MBD8507686.1"/>
    <property type="molecule type" value="Genomic_DNA"/>
</dbReference>
<name>A0A927JE91_9ACTN</name>
<dbReference type="Pfam" id="PF00106">
    <property type="entry name" value="adh_short"/>
    <property type="match status" value="1"/>
</dbReference>
<evidence type="ECO:0000259" key="1">
    <source>
        <dbReference type="SMART" id="SM00822"/>
    </source>
</evidence>
<dbReference type="PRINTS" id="PR00081">
    <property type="entry name" value="GDHRDH"/>
</dbReference>
<sequence>MLARTADAVLEGTVVGSFSSLGLSARRALPAWPGDPELHALRDKTVLVTGAGSGIGAECARQLAMLGARVLLGVRTPSKGTATVSWIRASVPGADVDVVDIDVADLSSVRRAARHVLSVEPRLDVVIHNAGVLPKERELTADGHEVTLATHVLGPLLLSELLRPALRASGSSRVVFVSSGGMYTQGLAVDDPEYAQGEYKGAVAYARTKRMQVSLVPLLAHRWAVDGIAVHAMHPGWANTPGVVDALPGFHRLMRPLLRDARAGADTIVWLAAARPAPESGHFWHDRHRRSAFRLPGTKHDEHDVMRLWEFCRDALDLPMR</sequence>
<reference evidence="2" key="1">
    <citation type="submission" date="2020-09" db="EMBL/GenBank/DDBJ databases">
        <title>Hoyosella lacisalsi sp. nov., a halotolerant actinobacterium isolated from soil of Lake Gudzhirganskoe.</title>
        <authorList>
            <person name="Yang Q."/>
            <person name="Guo P.Y."/>
            <person name="Liu S.W."/>
            <person name="Li F.N."/>
            <person name="Sun C.H."/>
        </authorList>
    </citation>
    <scope>NUCLEOTIDE SEQUENCE</scope>
    <source>
        <strain evidence="2">G463</strain>
    </source>
</reference>